<reference evidence="4 5" key="1">
    <citation type="journal article" date="2019" name="ACS Chem. Biol.">
        <title>Identification and Mobilization of a Cryptic Antibiotic Biosynthesis Gene Locus from a Human-Pathogenic Nocardia Isolate.</title>
        <authorList>
            <person name="Herisse M."/>
            <person name="Ishida K."/>
            <person name="Porter J.L."/>
            <person name="Howden B."/>
            <person name="Hertweck C."/>
            <person name="Stinear T.P."/>
            <person name="Pidot S.J."/>
        </authorList>
    </citation>
    <scope>NUCLEOTIDE SEQUENCE [LARGE SCALE GENOMIC DNA]</scope>
    <source>
        <strain evidence="4 5">AUSMDU00012717</strain>
    </source>
</reference>
<dbReference type="InterPro" id="IPR051534">
    <property type="entry name" value="CBASS_pafABC_assoc_protein"/>
</dbReference>
<sequence>MPAGATAAPTTTNVTTPPAAKGKFRPFTIFPFSKCEGTLLNWMYKGRMHSGSAIVGTFGPEIMSSGANSQTASTEWFRPGPVHRVGEVRDNRGVTKTERLYALAEELRAYSPRPRTAKQLAARLGVTTRTIVRDIAALEQAGLPIVALPGPAGGYAIERGRTLGPVALTPAEAAALLVALPMLNGSPFAGAARSAVHKVLAALPDENRAQAAELTDRVRLIPQDLAPVPPQVLEAIIGRRLLRLEYLDRNGERTVRPVEPVALLSGEHWYLYAWCRLRDGVRGFRLDRIASASITDEPAPQRNIDLSEIPTGDGRWIDVASITDIPLSRAH</sequence>
<dbReference type="PANTHER" id="PTHR34580">
    <property type="match status" value="1"/>
</dbReference>
<dbReference type="EMBL" id="CP046172">
    <property type="protein sequence ID" value="QIS15912.1"/>
    <property type="molecule type" value="Genomic_DNA"/>
</dbReference>
<dbReference type="AlphaFoldDB" id="A0A6G9YRR7"/>
<dbReference type="InterPro" id="IPR036390">
    <property type="entry name" value="WH_DNA-bd_sf"/>
</dbReference>
<accession>A0A6G9YRR7</accession>
<name>A0A6G9YRR7_9NOCA</name>
<dbReference type="PANTHER" id="PTHR34580:SF1">
    <property type="entry name" value="PROTEIN PAFC"/>
    <property type="match status" value="1"/>
</dbReference>
<dbReference type="Gene3D" id="1.10.10.10">
    <property type="entry name" value="Winged helix-like DNA-binding domain superfamily/Winged helix DNA-binding domain"/>
    <property type="match status" value="1"/>
</dbReference>
<dbReference type="InterPro" id="IPR026881">
    <property type="entry name" value="WYL_dom"/>
</dbReference>
<dbReference type="PROSITE" id="PS52050">
    <property type="entry name" value="WYL"/>
    <property type="match status" value="1"/>
</dbReference>
<gene>
    <name evidence="4" type="ORF">F5544_40480</name>
</gene>
<dbReference type="Pfam" id="PF13280">
    <property type="entry name" value="WYL"/>
    <property type="match status" value="1"/>
</dbReference>
<dbReference type="Pfam" id="PF08279">
    <property type="entry name" value="HTH_11"/>
    <property type="match status" value="1"/>
</dbReference>
<dbReference type="Proteomes" id="UP000503540">
    <property type="component" value="Chromosome"/>
</dbReference>
<evidence type="ECO:0000313" key="4">
    <source>
        <dbReference type="EMBL" id="QIS15912.1"/>
    </source>
</evidence>
<feature type="domain" description="WYL" evidence="3">
    <location>
        <begin position="231"/>
        <end position="292"/>
    </location>
</feature>
<organism evidence="4 5">
    <name type="scientific">Nocardia arthritidis</name>
    <dbReference type="NCBI Taxonomy" id="228602"/>
    <lineage>
        <taxon>Bacteria</taxon>
        <taxon>Bacillati</taxon>
        <taxon>Actinomycetota</taxon>
        <taxon>Actinomycetes</taxon>
        <taxon>Mycobacteriales</taxon>
        <taxon>Nocardiaceae</taxon>
        <taxon>Nocardia</taxon>
    </lineage>
</organism>
<evidence type="ECO:0000259" key="2">
    <source>
        <dbReference type="Pfam" id="PF08279"/>
    </source>
</evidence>
<dbReference type="InterPro" id="IPR013196">
    <property type="entry name" value="HTH_11"/>
</dbReference>
<feature type="region of interest" description="Disordered" evidence="1">
    <location>
        <begin position="1"/>
        <end position="20"/>
    </location>
</feature>
<keyword evidence="5" id="KW-1185">Reference proteome</keyword>
<evidence type="ECO:0000256" key="1">
    <source>
        <dbReference type="SAM" id="MobiDB-lite"/>
    </source>
</evidence>
<dbReference type="SUPFAM" id="SSF46785">
    <property type="entry name" value="Winged helix' DNA-binding domain"/>
    <property type="match status" value="1"/>
</dbReference>
<evidence type="ECO:0000259" key="3">
    <source>
        <dbReference type="Pfam" id="PF13280"/>
    </source>
</evidence>
<evidence type="ECO:0000313" key="5">
    <source>
        <dbReference type="Proteomes" id="UP000503540"/>
    </source>
</evidence>
<feature type="domain" description="Helix-turn-helix type 11" evidence="2">
    <location>
        <begin position="99"/>
        <end position="155"/>
    </location>
</feature>
<protein>
    <submittedName>
        <fullName evidence="4">WYL domain-containing protein</fullName>
    </submittedName>
</protein>
<dbReference type="InterPro" id="IPR036388">
    <property type="entry name" value="WH-like_DNA-bd_sf"/>
</dbReference>
<proteinExistence type="predicted"/>
<dbReference type="KEGG" id="nah:F5544_40480"/>